<evidence type="ECO:0000256" key="2">
    <source>
        <dbReference type="ARBA" id="ARBA00009085"/>
    </source>
</evidence>
<dbReference type="InterPro" id="IPR038765">
    <property type="entry name" value="Papain-like_cys_pep_sf"/>
</dbReference>
<comment type="similarity">
    <text evidence="2">Belongs to the peptidase C19 family.</text>
</comment>
<dbReference type="PANTHER" id="PTHR24006:SF888">
    <property type="entry name" value="UBIQUITIN CARBOXYL-TERMINAL HYDROLASE 30"/>
    <property type="match status" value="1"/>
</dbReference>
<evidence type="ECO:0000256" key="5">
    <source>
        <dbReference type="ARBA" id="ARBA00022786"/>
    </source>
</evidence>
<evidence type="ECO:0000256" key="1">
    <source>
        <dbReference type="ARBA" id="ARBA00000707"/>
    </source>
</evidence>
<evidence type="ECO:0000256" key="3">
    <source>
        <dbReference type="ARBA" id="ARBA00012759"/>
    </source>
</evidence>
<dbReference type="Pfam" id="PF00443">
    <property type="entry name" value="UCH"/>
    <property type="match status" value="1"/>
</dbReference>
<dbReference type="InterPro" id="IPR028889">
    <property type="entry name" value="USP"/>
</dbReference>
<dbReference type="Proteomes" id="UP000005408">
    <property type="component" value="Unassembled WGS sequence"/>
</dbReference>
<reference evidence="12" key="1">
    <citation type="submission" date="2022-08" db="UniProtKB">
        <authorList>
            <consortium name="EnsemblMetazoa"/>
        </authorList>
    </citation>
    <scope>IDENTIFICATION</scope>
    <source>
        <strain evidence="12">05x7-T-G4-1.051#20</strain>
    </source>
</reference>
<feature type="region of interest" description="Disordered" evidence="9">
    <location>
        <begin position="81"/>
        <end position="106"/>
    </location>
</feature>
<accession>A0A8W8JHW4</accession>
<evidence type="ECO:0000256" key="4">
    <source>
        <dbReference type="ARBA" id="ARBA00022670"/>
    </source>
</evidence>
<evidence type="ECO:0000313" key="12">
    <source>
        <dbReference type="EnsemblMetazoa" id="G18675.19:cds"/>
    </source>
</evidence>
<evidence type="ECO:0000256" key="6">
    <source>
        <dbReference type="ARBA" id="ARBA00022801"/>
    </source>
</evidence>
<dbReference type="GO" id="GO:0006508">
    <property type="term" value="P:proteolysis"/>
    <property type="evidence" value="ECO:0007669"/>
    <property type="project" value="UniProtKB-KW"/>
</dbReference>
<dbReference type="EC" id="3.4.19.12" evidence="3"/>
<keyword evidence="13" id="KW-1185">Reference proteome</keyword>
<protein>
    <recommendedName>
        <fullName evidence="3">ubiquitinyl hydrolase 1</fullName>
        <ecNumber evidence="3">3.4.19.12</ecNumber>
    </recommendedName>
</protein>
<feature type="coiled-coil region" evidence="8">
    <location>
        <begin position="444"/>
        <end position="482"/>
    </location>
</feature>
<dbReference type="GO" id="GO:0004843">
    <property type="term" value="F:cysteine-type deubiquitinase activity"/>
    <property type="evidence" value="ECO:0007669"/>
    <property type="project" value="UniProtKB-EC"/>
</dbReference>
<dbReference type="OrthoDB" id="6151999at2759"/>
<keyword evidence="4" id="KW-0645">Protease</keyword>
<evidence type="ECO:0000256" key="8">
    <source>
        <dbReference type="SAM" id="Coils"/>
    </source>
</evidence>
<dbReference type="PROSITE" id="PS00973">
    <property type="entry name" value="USP_2"/>
    <property type="match status" value="1"/>
</dbReference>
<dbReference type="SUPFAM" id="SSF54001">
    <property type="entry name" value="Cysteine proteinases"/>
    <property type="match status" value="1"/>
</dbReference>
<evidence type="ECO:0000256" key="10">
    <source>
        <dbReference type="SAM" id="Phobius"/>
    </source>
</evidence>
<keyword evidence="10" id="KW-0812">Transmembrane</keyword>
<feature type="domain" description="USP" evidence="11">
    <location>
        <begin position="139"/>
        <end position="521"/>
    </location>
</feature>
<keyword evidence="8" id="KW-0175">Coiled coil</keyword>
<sequence length="521" mass="59444">MDDIYILLLCLISFLAVVVALLISVIVYLLKQKRKAKAQNVTESSKVLQRQFHGKSDEADEEKGTGIPLLREDKDNKVIEKISLENEQRRKRKDNTKEVGSQTESKSLKTIGTLTEETLHPVQEIKKDNDKIIDFNPPKGNRNLGNTCFFNSSLQALYFTKSFREAITCLKPLSRNFENMPLTKNVSQLLEKQTKQSGNHTRELKGVLNAIRKINDQFGHGTQEDSYELLNTLLGGLFDEINNADISRMEEGGGSLIDVRNIFKGMFIVVYVYDSCNDVEVDFEEFTTLSIPIVDQSDDCTAITHHGLKTVTLASPSNGVEHGLAALTQIEEFEEQQLPCRICDSKYAEGTGKTYKRILVFQPPPVLVIHIDRYEMNGSSNLTKNSKPMSYSRRLDVSQFCSIANTTMSKQDYLYELYAVVVHTGAISGGHYYAFVNTTRKHNVERWEHLIRKSNGDIDTLKREAEIILQEKRNEMKRERTEEIPEVKPNWYYVSDQTVTPVSEEDVLSHKDAYILFYEVQ</sequence>
<dbReference type="InterPro" id="IPR018200">
    <property type="entry name" value="USP_CS"/>
</dbReference>
<dbReference type="AlphaFoldDB" id="A0A8W8JHW4"/>
<dbReference type="EnsemblMetazoa" id="G18675.19">
    <property type="protein sequence ID" value="G18675.19:cds"/>
    <property type="gene ID" value="G18675"/>
</dbReference>
<dbReference type="Gene3D" id="3.90.70.10">
    <property type="entry name" value="Cysteine proteinases"/>
    <property type="match status" value="1"/>
</dbReference>
<evidence type="ECO:0000313" key="13">
    <source>
        <dbReference type="Proteomes" id="UP000005408"/>
    </source>
</evidence>
<keyword evidence="6" id="KW-0378">Hydrolase</keyword>
<keyword evidence="10" id="KW-1133">Transmembrane helix</keyword>
<dbReference type="GO" id="GO:0005634">
    <property type="term" value="C:nucleus"/>
    <property type="evidence" value="ECO:0007669"/>
    <property type="project" value="TreeGrafter"/>
</dbReference>
<evidence type="ECO:0000256" key="9">
    <source>
        <dbReference type="SAM" id="MobiDB-lite"/>
    </source>
</evidence>
<feature type="transmembrane region" description="Helical" evidence="10">
    <location>
        <begin position="6"/>
        <end position="30"/>
    </location>
</feature>
<dbReference type="InterPro" id="IPR001394">
    <property type="entry name" value="Peptidase_C19_UCH"/>
</dbReference>
<keyword evidence="5" id="KW-0833">Ubl conjugation pathway</keyword>
<dbReference type="PANTHER" id="PTHR24006">
    <property type="entry name" value="UBIQUITIN CARBOXYL-TERMINAL HYDROLASE"/>
    <property type="match status" value="1"/>
</dbReference>
<dbReference type="GO" id="GO:0016579">
    <property type="term" value="P:protein deubiquitination"/>
    <property type="evidence" value="ECO:0007669"/>
    <property type="project" value="InterPro"/>
</dbReference>
<dbReference type="GO" id="GO:0005829">
    <property type="term" value="C:cytosol"/>
    <property type="evidence" value="ECO:0007669"/>
    <property type="project" value="TreeGrafter"/>
</dbReference>
<evidence type="ECO:0000259" key="11">
    <source>
        <dbReference type="PROSITE" id="PS50235"/>
    </source>
</evidence>
<proteinExistence type="inferred from homology"/>
<dbReference type="PROSITE" id="PS50235">
    <property type="entry name" value="USP_3"/>
    <property type="match status" value="1"/>
</dbReference>
<dbReference type="InterPro" id="IPR050164">
    <property type="entry name" value="Peptidase_C19"/>
</dbReference>
<keyword evidence="10" id="KW-0472">Membrane</keyword>
<evidence type="ECO:0000256" key="7">
    <source>
        <dbReference type="ARBA" id="ARBA00022807"/>
    </source>
</evidence>
<organism evidence="12 13">
    <name type="scientific">Magallana gigas</name>
    <name type="common">Pacific oyster</name>
    <name type="synonym">Crassostrea gigas</name>
    <dbReference type="NCBI Taxonomy" id="29159"/>
    <lineage>
        <taxon>Eukaryota</taxon>
        <taxon>Metazoa</taxon>
        <taxon>Spiralia</taxon>
        <taxon>Lophotrochozoa</taxon>
        <taxon>Mollusca</taxon>
        <taxon>Bivalvia</taxon>
        <taxon>Autobranchia</taxon>
        <taxon>Pteriomorphia</taxon>
        <taxon>Ostreida</taxon>
        <taxon>Ostreoidea</taxon>
        <taxon>Ostreidae</taxon>
        <taxon>Magallana</taxon>
    </lineage>
</organism>
<keyword evidence="7" id="KW-0788">Thiol protease</keyword>
<name>A0A8W8JHW4_MAGGI</name>
<comment type="catalytic activity">
    <reaction evidence="1">
        <text>Thiol-dependent hydrolysis of ester, thioester, amide, peptide and isopeptide bonds formed by the C-terminal Gly of ubiquitin (a 76-residue protein attached to proteins as an intracellular targeting signal).</text>
        <dbReference type="EC" id="3.4.19.12"/>
    </reaction>
</comment>